<protein>
    <submittedName>
        <fullName evidence="2">Putative secreted protein</fullName>
    </submittedName>
</protein>
<feature type="chain" id="PRO_5025669246" evidence="1">
    <location>
        <begin position="28"/>
        <end position="124"/>
    </location>
</feature>
<dbReference type="AlphaFoldDB" id="A0A6B0UPT5"/>
<evidence type="ECO:0000313" key="2">
    <source>
        <dbReference type="EMBL" id="MXU91626.1"/>
    </source>
</evidence>
<sequence>MMVRRWQPGPLILDLSLIAFCTPSTTAKRFHRRRKNKVTPPKQACRWRSSDSALITFLRVTDIRRSPHKPRQKQPPDQLHVFSVKRSISRERHTPTVLAAPHTGRGIVKKNKGVSALLSVGLLV</sequence>
<feature type="signal peptide" evidence="1">
    <location>
        <begin position="1"/>
        <end position="27"/>
    </location>
</feature>
<dbReference type="EMBL" id="GIFC01009543">
    <property type="protein sequence ID" value="MXU91626.1"/>
    <property type="molecule type" value="Transcribed_RNA"/>
</dbReference>
<proteinExistence type="predicted"/>
<organism evidence="2">
    <name type="scientific">Ixodes ricinus</name>
    <name type="common">Common tick</name>
    <name type="synonym">Acarus ricinus</name>
    <dbReference type="NCBI Taxonomy" id="34613"/>
    <lineage>
        <taxon>Eukaryota</taxon>
        <taxon>Metazoa</taxon>
        <taxon>Ecdysozoa</taxon>
        <taxon>Arthropoda</taxon>
        <taxon>Chelicerata</taxon>
        <taxon>Arachnida</taxon>
        <taxon>Acari</taxon>
        <taxon>Parasitiformes</taxon>
        <taxon>Ixodida</taxon>
        <taxon>Ixodoidea</taxon>
        <taxon>Ixodidae</taxon>
        <taxon>Ixodinae</taxon>
        <taxon>Ixodes</taxon>
    </lineage>
</organism>
<name>A0A6B0UPT5_IXORI</name>
<keyword evidence="1" id="KW-0732">Signal</keyword>
<reference evidence="2" key="1">
    <citation type="submission" date="2019-12" db="EMBL/GenBank/DDBJ databases">
        <title>An insight into the sialome of adult female Ixodes ricinus ticks feeding for 6 days.</title>
        <authorList>
            <person name="Perner J."/>
            <person name="Ribeiro J.M.C."/>
        </authorList>
    </citation>
    <scope>NUCLEOTIDE SEQUENCE</scope>
    <source>
        <strain evidence="2">Semi-engorged</strain>
        <tissue evidence="2">Salivary glands</tissue>
    </source>
</reference>
<accession>A0A6B0UPT5</accession>
<evidence type="ECO:0000256" key="1">
    <source>
        <dbReference type="SAM" id="SignalP"/>
    </source>
</evidence>